<accession>A0A8S9YUX3</accession>
<dbReference type="AlphaFoldDB" id="A0A8S9YUX3"/>
<dbReference type="Proteomes" id="UP000822476">
    <property type="component" value="Unassembled WGS sequence"/>
</dbReference>
<organism evidence="1 2">
    <name type="scientific">Paragonimus skrjabini miyazakii</name>
    <dbReference type="NCBI Taxonomy" id="59628"/>
    <lineage>
        <taxon>Eukaryota</taxon>
        <taxon>Metazoa</taxon>
        <taxon>Spiralia</taxon>
        <taxon>Lophotrochozoa</taxon>
        <taxon>Platyhelminthes</taxon>
        <taxon>Trematoda</taxon>
        <taxon>Digenea</taxon>
        <taxon>Plagiorchiida</taxon>
        <taxon>Troglotremata</taxon>
        <taxon>Troglotrematidae</taxon>
        <taxon>Paragonimus</taxon>
    </lineage>
</organism>
<proteinExistence type="predicted"/>
<evidence type="ECO:0000313" key="2">
    <source>
        <dbReference type="Proteomes" id="UP000822476"/>
    </source>
</evidence>
<comment type="caution">
    <text evidence="1">The sequence shown here is derived from an EMBL/GenBank/DDBJ whole genome shotgun (WGS) entry which is preliminary data.</text>
</comment>
<name>A0A8S9YUX3_9TREM</name>
<reference evidence="1" key="1">
    <citation type="submission" date="2019-07" db="EMBL/GenBank/DDBJ databases">
        <title>Annotation for the trematode Paragonimus miyazaki's.</title>
        <authorList>
            <person name="Choi Y.-J."/>
        </authorList>
    </citation>
    <scope>NUCLEOTIDE SEQUENCE</scope>
    <source>
        <strain evidence="1">Japan</strain>
    </source>
</reference>
<sequence>MMNQAPITHSSRWPPLYPSLSTTSVPIHVDFGAHLVSLSPPGIDFLTAYLTVRQVCLLALYQLAR</sequence>
<gene>
    <name evidence="1" type="ORF">EG68_06397</name>
</gene>
<evidence type="ECO:0000313" key="1">
    <source>
        <dbReference type="EMBL" id="KAF7256853.1"/>
    </source>
</evidence>
<dbReference type="EMBL" id="JTDE01002805">
    <property type="protein sequence ID" value="KAF7256853.1"/>
    <property type="molecule type" value="Genomic_DNA"/>
</dbReference>
<protein>
    <submittedName>
        <fullName evidence="1">Uncharacterized protein</fullName>
    </submittedName>
</protein>
<keyword evidence="2" id="KW-1185">Reference proteome</keyword>